<dbReference type="SUPFAM" id="SSF75304">
    <property type="entry name" value="Amidase signature (AS) enzymes"/>
    <property type="match status" value="1"/>
</dbReference>
<evidence type="ECO:0000313" key="5">
    <source>
        <dbReference type="Proteomes" id="UP000660729"/>
    </source>
</evidence>
<proteinExistence type="inferred from homology"/>
<dbReference type="GO" id="GO:0016787">
    <property type="term" value="F:hydrolase activity"/>
    <property type="evidence" value="ECO:0007669"/>
    <property type="project" value="UniProtKB-KW"/>
</dbReference>
<dbReference type="EMBL" id="JABCIY010000180">
    <property type="protein sequence ID" value="KAF7189669.1"/>
    <property type="molecule type" value="Genomic_DNA"/>
</dbReference>
<gene>
    <name evidence="4" type="ORF">HII31_08989</name>
</gene>
<accession>A0A8H6RDL9</accession>
<dbReference type="Gene3D" id="3.90.1300.10">
    <property type="entry name" value="Amidase signature (AS) domain"/>
    <property type="match status" value="1"/>
</dbReference>
<dbReference type="InterPro" id="IPR023631">
    <property type="entry name" value="Amidase_dom"/>
</dbReference>
<dbReference type="AlphaFoldDB" id="A0A8H6RDL9"/>
<evidence type="ECO:0000259" key="3">
    <source>
        <dbReference type="Pfam" id="PF01425"/>
    </source>
</evidence>
<evidence type="ECO:0000256" key="1">
    <source>
        <dbReference type="ARBA" id="ARBA00009199"/>
    </source>
</evidence>
<name>A0A8H6RDL9_9PEZI</name>
<dbReference type="OrthoDB" id="6428749at2759"/>
<keyword evidence="2" id="KW-0378">Hydrolase</keyword>
<dbReference type="PANTHER" id="PTHR46072">
    <property type="entry name" value="AMIDASE-RELATED-RELATED"/>
    <property type="match status" value="1"/>
</dbReference>
<dbReference type="Pfam" id="PF01425">
    <property type="entry name" value="Amidase"/>
    <property type="match status" value="1"/>
</dbReference>
<organism evidence="4 5">
    <name type="scientific">Pseudocercospora fuligena</name>
    <dbReference type="NCBI Taxonomy" id="685502"/>
    <lineage>
        <taxon>Eukaryota</taxon>
        <taxon>Fungi</taxon>
        <taxon>Dikarya</taxon>
        <taxon>Ascomycota</taxon>
        <taxon>Pezizomycotina</taxon>
        <taxon>Dothideomycetes</taxon>
        <taxon>Dothideomycetidae</taxon>
        <taxon>Mycosphaerellales</taxon>
        <taxon>Mycosphaerellaceae</taxon>
        <taxon>Pseudocercospora</taxon>
    </lineage>
</organism>
<dbReference type="PIRSF" id="PIRSF001221">
    <property type="entry name" value="Amidase_fungi"/>
    <property type="match status" value="1"/>
</dbReference>
<dbReference type="Proteomes" id="UP000660729">
    <property type="component" value="Unassembled WGS sequence"/>
</dbReference>
<feature type="domain" description="Amidase" evidence="3">
    <location>
        <begin position="75"/>
        <end position="546"/>
    </location>
</feature>
<dbReference type="InterPro" id="IPR036928">
    <property type="entry name" value="AS_sf"/>
</dbReference>
<sequence>MPSVAWQVAASAKRDELFAQVPLDWKLDEYVVQSSQSPWKTIASVLSAGELDITERPAHELLHALRNGDLTASEVAFAFCHRAVLAHQMVRVTLFDLGELDLPGAITRARELDEFWNTHHSPIGPLHGLPISLMDRFHVAGLDTACGFASWTQAKKSATDEGALVKTLRELGAVLFCKTNVPMSMMAGRQNCERIDPADYGFTDGPFNPDLSAGGACGGEGALLALKGSPLGIGTDVAGSSRIPSAFNGLWSLKSSEGRLPYSGVATVLRGLPISVGTIGLMSSSPDGLLEVFQNLLSAKPWLSDSNVLELPWRQEKLDAIRKRKSQADRLPGRLVFGVMASDGHVQPHPTVDRAILEVTQALQHSGYETVIWDPPPHAAAVETLFRIFGSTAAAEARLALNQSGEPPWYDNGDVEPSTSAEFWELCDKQQQYQAQYASYWRSFTKRTRSARIPDGVILPATPHTASRHGDFHYFGYSAIANVLDYPAATFPVTVGDSELDQVTKSLSWLSDVDARVQQTFDPQDVHGMPVGLQVMCPRLQEEQVLGLVEAISDALNRFKRFAGTY</sequence>
<comment type="caution">
    <text evidence="4">The sequence shown here is derived from an EMBL/GenBank/DDBJ whole genome shotgun (WGS) entry which is preliminary data.</text>
</comment>
<comment type="similarity">
    <text evidence="1">Belongs to the amidase family.</text>
</comment>
<evidence type="ECO:0000313" key="4">
    <source>
        <dbReference type="EMBL" id="KAF7189669.1"/>
    </source>
</evidence>
<reference evidence="4" key="1">
    <citation type="submission" date="2020-04" db="EMBL/GenBank/DDBJ databases">
        <title>Draft genome resource of the tomato pathogen Pseudocercospora fuligena.</title>
        <authorList>
            <person name="Zaccaron A."/>
        </authorList>
    </citation>
    <scope>NUCLEOTIDE SEQUENCE</scope>
    <source>
        <strain evidence="4">PF001</strain>
    </source>
</reference>
<evidence type="ECO:0000256" key="2">
    <source>
        <dbReference type="ARBA" id="ARBA00022801"/>
    </source>
</evidence>
<dbReference type="PANTHER" id="PTHR46072:SF2">
    <property type="entry name" value="AMIDASE (EUROFUNG)"/>
    <property type="match status" value="1"/>
</dbReference>
<protein>
    <submittedName>
        <fullName evidence="4">Acetamidase</fullName>
    </submittedName>
</protein>
<keyword evidence="5" id="KW-1185">Reference proteome</keyword>